<reference evidence="3" key="1">
    <citation type="submission" date="2016-10" db="EMBL/GenBank/DDBJ databases">
        <authorList>
            <person name="Varghese N."/>
            <person name="Submissions S."/>
        </authorList>
    </citation>
    <scope>NUCLEOTIDE SEQUENCE [LARGE SCALE GENOMIC DNA]</scope>
    <source>
        <strain evidence="3">DSM 21650</strain>
    </source>
</reference>
<protein>
    <recommendedName>
        <fullName evidence="1">DUF4387 domain-containing protein</fullName>
    </recommendedName>
</protein>
<dbReference type="AlphaFoldDB" id="A0A1H3L0D1"/>
<feature type="domain" description="DUF4387" evidence="1">
    <location>
        <begin position="9"/>
        <end position="105"/>
    </location>
</feature>
<dbReference type="InterPro" id="IPR025496">
    <property type="entry name" value="DUF4387"/>
</dbReference>
<dbReference type="EMBL" id="FNQE01000002">
    <property type="protein sequence ID" value="SDY57957.1"/>
    <property type="molecule type" value="Genomic_DNA"/>
</dbReference>
<sequence length="108" mass="12317">MKKNMKNITELTHVIRSKNAGPFELTLDMIFLDREIYEKVKKSGVITKKLIASLYNVSEEKVVTFAYFDAANAIKATLVRPRQQASIGEIDMHACQQHVPLLSIEIPW</sequence>
<accession>A0A1H3L0D1</accession>
<dbReference type="STRING" id="415015.SAMN05660462_00400"/>
<dbReference type="Pfam" id="PF14330">
    <property type="entry name" value="DUF4387"/>
    <property type="match status" value="1"/>
</dbReference>
<name>A0A1H3L0D1_9FIRM</name>
<organism evidence="2 3">
    <name type="scientific">Proteiniborus ethanoligenes</name>
    <dbReference type="NCBI Taxonomy" id="415015"/>
    <lineage>
        <taxon>Bacteria</taxon>
        <taxon>Bacillati</taxon>
        <taxon>Bacillota</taxon>
        <taxon>Clostridia</taxon>
        <taxon>Eubacteriales</taxon>
        <taxon>Proteiniborus</taxon>
    </lineage>
</organism>
<evidence type="ECO:0000259" key="1">
    <source>
        <dbReference type="Pfam" id="PF14330"/>
    </source>
</evidence>
<dbReference type="RefSeq" id="WP_244270446.1">
    <property type="nucleotide sequence ID" value="NZ_FNQE01000002.1"/>
</dbReference>
<keyword evidence="3" id="KW-1185">Reference proteome</keyword>
<gene>
    <name evidence="2" type="ORF">SAMN05660462_00400</name>
</gene>
<dbReference type="Proteomes" id="UP000198625">
    <property type="component" value="Unassembled WGS sequence"/>
</dbReference>
<evidence type="ECO:0000313" key="2">
    <source>
        <dbReference type="EMBL" id="SDY57957.1"/>
    </source>
</evidence>
<proteinExistence type="predicted"/>
<evidence type="ECO:0000313" key="3">
    <source>
        <dbReference type="Proteomes" id="UP000198625"/>
    </source>
</evidence>